<keyword evidence="2" id="KW-0378">Hydrolase</keyword>
<accession>A0A8B7NQT8</accession>
<dbReference type="Proteomes" id="UP000694843">
    <property type="component" value="Unplaced"/>
</dbReference>
<evidence type="ECO:0000256" key="4">
    <source>
        <dbReference type="ARBA" id="ARBA00025764"/>
    </source>
</evidence>
<feature type="short sequence motif" description="Histidine triad motif" evidence="8 9">
    <location>
        <begin position="103"/>
        <end position="107"/>
    </location>
</feature>
<feature type="domain" description="HIT" evidence="10">
    <location>
        <begin position="11"/>
        <end position="120"/>
    </location>
</feature>
<dbReference type="Gene3D" id="3.30.428.10">
    <property type="entry name" value="HIT-like"/>
    <property type="match status" value="1"/>
</dbReference>
<dbReference type="PROSITE" id="PS51084">
    <property type="entry name" value="HIT_2"/>
    <property type="match status" value="1"/>
</dbReference>
<dbReference type="AlphaFoldDB" id="A0A8B7NQT8"/>
<evidence type="ECO:0000313" key="12">
    <source>
        <dbReference type="RefSeq" id="XP_018016058.1"/>
    </source>
</evidence>
<evidence type="ECO:0000256" key="5">
    <source>
        <dbReference type="ARBA" id="ARBA00039802"/>
    </source>
</evidence>
<proteinExistence type="inferred from homology"/>
<evidence type="ECO:0000256" key="9">
    <source>
        <dbReference type="PROSITE-ProRule" id="PRU00464"/>
    </source>
</evidence>
<dbReference type="InterPro" id="IPR036265">
    <property type="entry name" value="HIT-like_sf"/>
</dbReference>
<evidence type="ECO:0000313" key="11">
    <source>
        <dbReference type="Proteomes" id="UP000694843"/>
    </source>
</evidence>
<dbReference type="PANTHER" id="PTHR12486:SF5">
    <property type="entry name" value="ADENOSINE 5'-MONOPHOSPHORAMIDASE HINT3"/>
    <property type="match status" value="1"/>
</dbReference>
<organism evidence="11 12">
    <name type="scientific">Hyalella azteca</name>
    <name type="common">Amphipod</name>
    <dbReference type="NCBI Taxonomy" id="294128"/>
    <lineage>
        <taxon>Eukaryota</taxon>
        <taxon>Metazoa</taxon>
        <taxon>Ecdysozoa</taxon>
        <taxon>Arthropoda</taxon>
        <taxon>Crustacea</taxon>
        <taxon>Multicrustacea</taxon>
        <taxon>Malacostraca</taxon>
        <taxon>Eumalacostraca</taxon>
        <taxon>Peracarida</taxon>
        <taxon>Amphipoda</taxon>
        <taxon>Senticaudata</taxon>
        <taxon>Talitrida</taxon>
        <taxon>Talitroidea</taxon>
        <taxon>Hyalellidae</taxon>
        <taxon>Hyalella</taxon>
    </lineage>
</organism>
<keyword evidence="1" id="KW-0547">Nucleotide-binding</keyword>
<keyword evidence="11" id="KW-1185">Reference proteome</keyword>
<name>A0A8B7NQT8_HYAAZ</name>
<dbReference type="Pfam" id="PF11969">
    <property type="entry name" value="DcpS_C"/>
    <property type="match status" value="1"/>
</dbReference>
<comment type="catalytic activity">
    <reaction evidence="3">
        <text>adenosine 5'-phosphoramidate + H2O = NH4(+) + AMP</text>
        <dbReference type="Rhea" id="RHEA:67916"/>
        <dbReference type="ChEBI" id="CHEBI:15377"/>
        <dbReference type="ChEBI" id="CHEBI:28938"/>
        <dbReference type="ChEBI" id="CHEBI:57890"/>
        <dbReference type="ChEBI" id="CHEBI:456215"/>
    </reaction>
</comment>
<dbReference type="InterPro" id="IPR001310">
    <property type="entry name" value="Histidine_triad_HIT"/>
</dbReference>
<sequence>MDDHATRNKCVFCKIADGSQQSELVHTDDEFVAFCDLRPAAAHHLLVIPRQHVASASVLTPQHKPMVEQMVALARQLVHERGVKEEEELRLGFHWPPFTSIQHLHLHAIAPVSQLGFISRIIFRPNSYWFVSPETVLRKLEKDSAS</sequence>
<dbReference type="GO" id="GO:0016787">
    <property type="term" value="F:hydrolase activity"/>
    <property type="evidence" value="ECO:0007669"/>
    <property type="project" value="UniProtKB-KW"/>
</dbReference>
<dbReference type="PANTHER" id="PTHR12486">
    <property type="entry name" value="APRATAXIN-RELATED"/>
    <property type="match status" value="1"/>
</dbReference>
<evidence type="ECO:0000256" key="2">
    <source>
        <dbReference type="ARBA" id="ARBA00022801"/>
    </source>
</evidence>
<dbReference type="OMA" id="EKKCIFC"/>
<feature type="active site" description="Tele-AMP-histidine intermediate" evidence="7">
    <location>
        <position position="105"/>
    </location>
</feature>
<evidence type="ECO:0000256" key="7">
    <source>
        <dbReference type="PIRSR" id="PIRSR601310-1"/>
    </source>
</evidence>
<reference evidence="12" key="1">
    <citation type="submission" date="2025-08" db="UniProtKB">
        <authorList>
            <consortium name="RefSeq"/>
        </authorList>
    </citation>
    <scope>IDENTIFICATION</scope>
    <source>
        <tissue evidence="12">Whole organism</tissue>
    </source>
</reference>
<dbReference type="PRINTS" id="PR00332">
    <property type="entry name" value="HISTRIAD"/>
</dbReference>
<evidence type="ECO:0000256" key="8">
    <source>
        <dbReference type="PIRSR" id="PIRSR601310-3"/>
    </source>
</evidence>
<dbReference type="GeneID" id="108672830"/>
<dbReference type="KEGG" id="hazt:108672830"/>
<dbReference type="InterPro" id="IPR011146">
    <property type="entry name" value="HIT-like"/>
</dbReference>
<dbReference type="OrthoDB" id="1915375at2759"/>
<protein>
    <recommendedName>
        <fullName evidence="5">Adenosine 5'-monophosphoramidase HINT3</fullName>
    </recommendedName>
    <alternativeName>
        <fullName evidence="6">Histidine triad nucleotide-binding protein 3</fullName>
    </alternativeName>
</protein>
<evidence type="ECO:0000259" key="10">
    <source>
        <dbReference type="PROSITE" id="PS51084"/>
    </source>
</evidence>
<gene>
    <name evidence="12" type="primary">LOC108672830</name>
</gene>
<comment type="similarity">
    <text evidence="4">Belongs to the HINT family.</text>
</comment>
<dbReference type="GO" id="GO:0000166">
    <property type="term" value="F:nucleotide binding"/>
    <property type="evidence" value="ECO:0007669"/>
    <property type="project" value="UniProtKB-KW"/>
</dbReference>
<evidence type="ECO:0000256" key="6">
    <source>
        <dbReference type="ARBA" id="ARBA00042361"/>
    </source>
</evidence>
<evidence type="ECO:0000256" key="1">
    <source>
        <dbReference type="ARBA" id="ARBA00022741"/>
    </source>
</evidence>
<dbReference type="SUPFAM" id="SSF54197">
    <property type="entry name" value="HIT-like"/>
    <property type="match status" value="1"/>
</dbReference>
<evidence type="ECO:0000256" key="3">
    <source>
        <dbReference type="ARBA" id="ARBA00024472"/>
    </source>
</evidence>
<dbReference type="RefSeq" id="XP_018016058.1">
    <property type="nucleotide sequence ID" value="XM_018160569.2"/>
</dbReference>